<sequence>MSTESIPPRYAVVHNDEEQYSTWPTDLPVPNGWYADGFTGSRQECLEHVGRVWTDLRPKTLRDLAGR</sequence>
<dbReference type="RefSeq" id="WP_158319300.1">
    <property type="nucleotide sequence ID" value="NZ_BONA01000041.1"/>
</dbReference>
<dbReference type="InterPro" id="IPR038020">
    <property type="entry name" value="MbtH-like_sf"/>
</dbReference>
<dbReference type="AlphaFoldDB" id="A0A316G089"/>
<evidence type="ECO:0000313" key="2">
    <source>
        <dbReference type="EMBL" id="PWK47757.1"/>
    </source>
</evidence>
<feature type="domain" description="MbtH-like" evidence="1">
    <location>
        <begin position="1"/>
        <end position="51"/>
    </location>
</feature>
<accession>A0A316G089</accession>
<dbReference type="PANTHER" id="PTHR38444">
    <property type="entry name" value="ENTEROBACTIN BIOSYNTHESIS PROTEIN YBDZ"/>
    <property type="match status" value="1"/>
</dbReference>
<dbReference type="Proteomes" id="UP000245697">
    <property type="component" value="Unassembled WGS sequence"/>
</dbReference>
<proteinExistence type="predicted"/>
<dbReference type="InterPro" id="IPR037407">
    <property type="entry name" value="MLP_fam"/>
</dbReference>
<dbReference type="Pfam" id="PF03621">
    <property type="entry name" value="MbtH"/>
    <property type="match status" value="1"/>
</dbReference>
<dbReference type="InterPro" id="IPR005153">
    <property type="entry name" value="MbtH-like_dom"/>
</dbReference>
<organism evidence="2 3">
    <name type="scientific">Actinoplanes xinjiangensis</name>
    <dbReference type="NCBI Taxonomy" id="512350"/>
    <lineage>
        <taxon>Bacteria</taxon>
        <taxon>Bacillati</taxon>
        <taxon>Actinomycetota</taxon>
        <taxon>Actinomycetes</taxon>
        <taxon>Micromonosporales</taxon>
        <taxon>Micromonosporaceae</taxon>
        <taxon>Actinoplanes</taxon>
    </lineage>
</organism>
<dbReference type="OrthoDB" id="7584480at2"/>
<dbReference type="PANTHER" id="PTHR38444:SF1">
    <property type="entry name" value="ENTEROBACTIN BIOSYNTHESIS PROTEIN YBDZ"/>
    <property type="match status" value="1"/>
</dbReference>
<protein>
    <submittedName>
        <fullName evidence="2">MbtH protein</fullName>
    </submittedName>
</protein>
<dbReference type="SMART" id="SM00923">
    <property type="entry name" value="MbtH"/>
    <property type="match status" value="1"/>
</dbReference>
<keyword evidence="3" id="KW-1185">Reference proteome</keyword>
<gene>
    <name evidence="2" type="ORF">BC793_107367</name>
</gene>
<dbReference type="EMBL" id="QGGR01000007">
    <property type="protein sequence ID" value="PWK47757.1"/>
    <property type="molecule type" value="Genomic_DNA"/>
</dbReference>
<dbReference type="Gene3D" id="3.90.820.10">
    <property type="entry name" value="Structural Genomics, Unknown Function 30-nov-00 1gh9 Mol_id"/>
    <property type="match status" value="1"/>
</dbReference>
<evidence type="ECO:0000259" key="1">
    <source>
        <dbReference type="SMART" id="SM00923"/>
    </source>
</evidence>
<dbReference type="GO" id="GO:0019290">
    <property type="term" value="P:siderophore biosynthetic process"/>
    <property type="evidence" value="ECO:0007669"/>
    <property type="project" value="TreeGrafter"/>
</dbReference>
<evidence type="ECO:0000313" key="3">
    <source>
        <dbReference type="Proteomes" id="UP000245697"/>
    </source>
</evidence>
<dbReference type="SUPFAM" id="SSF160582">
    <property type="entry name" value="MbtH-like"/>
    <property type="match status" value="1"/>
</dbReference>
<dbReference type="GO" id="GO:0005829">
    <property type="term" value="C:cytosol"/>
    <property type="evidence" value="ECO:0007669"/>
    <property type="project" value="TreeGrafter"/>
</dbReference>
<name>A0A316G089_9ACTN</name>
<reference evidence="2 3" key="1">
    <citation type="submission" date="2018-05" db="EMBL/GenBank/DDBJ databases">
        <title>Genomic Encyclopedia of Archaeal and Bacterial Type Strains, Phase II (KMG-II): from individual species to whole genera.</title>
        <authorList>
            <person name="Goeker M."/>
        </authorList>
    </citation>
    <scope>NUCLEOTIDE SEQUENCE [LARGE SCALE GENOMIC DNA]</scope>
    <source>
        <strain evidence="2 3">DSM 45184</strain>
    </source>
</reference>
<comment type="caution">
    <text evidence="2">The sequence shown here is derived from an EMBL/GenBank/DDBJ whole genome shotgun (WGS) entry which is preliminary data.</text>
</comment>